<evidence type="ECO:0000259" key="1">
    <source>
        <dbReference type="Pfam" id="PF13556"/>
    </source>
</evidence>
<comment type="caution">
    <text evidence="2">The sequence shown here is derived from an EMBL/GenBank/DDBJ whole genome shotgun (WGS) entry which is preliminary data.</text>
</comment>
<feature type="domain" description="PucR C-terminal helix-turn-helix" evidence="1">
    <location>
        <begin position="266"/>
        <end position="324"/>
    </location>
</feature>
<dbReference type="EMBL" id="BMEX01000005">
    <property type="protein sequence ID" value="GGA45133.1"/>
    <property type="molecule type" value="Genomic_DNA"/>
</dbReference>
<dbReference type="InterPro" id="IPR009057">
    <property type="entry name" value="Homeodomain-like_sf"/>
</dbReference>
<dbReference type="Pfam" id="PF13556">
    <property type="entry name" value="HTH_30"/>
    <property type="match status" value="1"/>
</dbReference>
<evidence type="ECO:0000313" key="2">
    <source>
        <dbReference type="EMBL" id="GGA45133.1"/>
    </source>
</evidence>
<dbReference type="InterPro" id="IPR025736">
    <property type="entry name" value="PucR_C-HTH_dom"/>
</dbReference>
<dbReference type="SUPFAM" id="SSF46689">
    <property type="entry name" value="Homeodomain-like"/>
    <property type="match status" value="1"/>
</dbReference>
<proteinExistence type="predicted"/>
<dbReference type="Gene3D" id="1.10.10.2840">
    <property type="entry name" value="PucR C-terminal helix-turn-helix domain"/>
    <property type="match status" value="1"/>
</dbReference>
<accession>A0ABQ1GKN9</accession>
<dbReference type="PANTHER" id="PTHR33744">
    <property type="entry name" value="CARBOHYDRATE DIACID REGULATOR"/>
    <property type="match status" value="1"/>
</dbReference>
<name>A0ABQ1GKN9_9BACL</name>
<sequence>MREREFSRLVGRLEAALGKRVRVLRDEAPPPSAIDSFQLDGRHRLSVAGGLTEQEKALICLFLGEWRQNRVQEPDSGEPLAILEKWLKLTEVRGGLPHPPPSVEELFRKERVPFLAVHPALSGKRMSGLKRVVSSYFEDQAWLVPLNRAESLLLLPLSFIYGEDTKDQKKGLEETAQGLVEVIITEAGEDVRVVVHPAVGEAHLLPRAIATLREVWRIGRTHRPADPVYTTWQFSLEKLLESVDEERVNQFLADVSSTPFWEDEELCQTLEAFLEQDLNVSETARRMFIHRNTLIYRLERLRQESGLDARRFEDAVRIRLALRLSRLFR</sequence>
<gene>
    <name evidence="2" type="ORF">GCM10007416_17810</name>
</gene>
<evidence type="ECO:0000313" key="3">
    <source>
        <dbReference type="Proteomes" id="UP000617979"/>
    </source>
</evidence>
<reference evidence="3" key="1">
    <citation type="journal article" date="2019" name="Int. J. Syst. Evol. Microbiol.">
        <title>The Global Catalogue of Microorganisms (GCM) 10K type strain sequencing project: providing services to taxonomists for standard genome sequencing and annotation.</title>
        <authorList>
            <consortium name="The Broad Institute Genomics Platform"/>
            <consortium name="The Broad Institute Genome Sequencing Center for Infectious Disease"/>
            <person name="Wu L."/>
            <person name="Ma J."/>
        </authorList>
    </citation>
    <scope>NUCLEOTIDE SEQUENCE [LARGE SCALE GENOMIC DNA]</scope>
    <source>
        <strain evidence="3">CGMCC 1.12404</strain>
    </source>
</reference>
<keyword evidence="3" id="KW-1185">Reference proteome</keyword>
<organism evidence="2 3">
    <name type="scientific">Kroppenstedtia guangzhouensis</name>
    <dbReference type="NCBI Taxonomy" id="1274356"/>
    <lineage>
        <taxon>Bacteria</taxon>
        <taxon>Bacillati</taxon>
        <taxon>Bacillota</taxon>
        <taxon>Bacilli</taxon>
        <taxon>Bacillales</taxon>
        <taxon>Thermoactinomycetaceae</taxon>
        <taxon>Kroppenstedtia</taxon>
    </lineage>
</organism>
<dbReference type="InterPro" id="IPR042070">
    <property type="entry name" value="PucR_C-HTH_sf"/>
</dbReference>
<dbReference type="InterPro" id="IPR051448">
    <property type="entry name" value="CdaR-like_regulators"/>
</dbReference>
<dbReference type="PANTHER" id="PTHR33744:SF15">
    <property type="entry name" value="CARBOHYDRATE DIACID REGULATOR"/>
    <property type="match status" value="1"/>
</dbReference>
<dbReference type="RefSeq" id="WP_188432078.1">
    <property type="nucleotide sequence ID" value="NZ_BMEX01000005.1"/>
</dbReference>
<dbReference type="Proteomes" id="UP000617979">
    <property type="component" value="Unassembled WGS sequence"/>
</dbReference>
<protein>
    <recommendedName>
        <fullName evidence="1">PucR C-terminal helix-turn-helix domain-containing protein</fullName>
    </recommendedName>
</protein>